<proteinExistence type="predicted"/>
<dbReference type="PROSITE" id="PS51898">
    <property type="entry name" value="TYR_RECOMBINASE"/>
    <property type="match status" value="1"/>
</dbReference>
<dbReference type="RefSeq" id="WP_085812340.1">
    <property type="nucleotide sequence ID" value="NZ_BDQG01000001.1"/>
</dbReference>
<protein>
    <submittedName>
        <fullName evidence="3">Integrase</fullName>
    </submittedName>
</protein>
<dbReference type="InterPro" id="IPR002104">
    <property type="entry name" value="Integrase_catalytic"/>
</dbReference>
<dbReference type="InterPro" id="IPR013762">
    <property type="entry name" value="Integrase-like_cat_sf"/>
</dbReference>
<dbReference type="InterPro" id="IPR011010">
    <property type="entry name" value="DNA_brk_join_enz"/>
</dbReference>
<dbReference type="Proteomes" id="UP000194153">
    <property type="component" value="Unassembled WGS sequence"/>
</dbReference>
<evidence type="ECO:0000256" key="1">
    <source>
        <dbReference type="ARBA" id="ARBA00023172"/>
    </source>
</evidence>
<dbReference type="EMBL" id="BDQG01000001">
    <property type="protein sequence ID" value="GAW65937.1"/>
    <property type="molecule type" value="Genomic_DNA"/>
</dbReference>
<dbReference type="Pfam" id="PF20172">
    <property type="entry name" value="DUF6538"/>
    <property type="match status" value="1"/>
</dbReference>
<evidence type="ECO:0000313" key="4">
    <source>
        <dbReference type="Proteomes" id="UP000194153"/>
    </source>
</evidence>
<keyword evidence="4" id="KW-1185">Reference proteome</keyword>
<dbReference type="Gene3D" id="1.10.443.10">
    <property type="entry name" value="Intergrase catalytic core"/>
    <property type="match status" value="1"/>
</dbReference>
<evidence type="ECO:0000313" key="3">
    <source>
        <dbReference type="EMBL" id="GAW65937.1"/>
    </source>
</evidence>
<comment type="caution">
    <text evidence="3">The sequence shown here is derived from an EMBL/GenBank/DDBJ whole genome shotgun (WGS) entry which is preliminary data.</text>
</comment>
<dbReference type="InterPro" id="IPR046668">
    <property type="entry name" value="DUF6538"/>
</dbReference>
<dbReference type="SUPFAM" id="SSF56349">
    <property type="entry name" value="DNA breaking-rejoining enzymes"/>
    <property type="match status" value="1"/>
</dbReference>
<sequence>MRVHTRKRGDQYHYVCRVPRDLQHLFPVSQLTYSLKTTDERNAKVSATAAEYRTQQLFLQLRTRMLPKDLEKRLVNQYLNSFATALQAEATGQEFTGTEADTLGLSKLFDDCAKGHLAWERETLVTADPGEDSSDTRAVSATMRAEMFKLLLASKSTMVTGGLVQEVAKKLKKNPGIKLTEAECKSLALQLNNADKVVHEVESAMLRGEWSPLELLQQKVAKGLEAPYYDLKTVLAKYEEHYLNSKPNVAEGTRKDMLVECRVLLEIMGNIGISDFNSMDSVTKLKGILLKYPLNKQQRYGDKSIHAILKSEKLYEKISLKTANTYLDRAKDVVKYAGKYEMLNKSANVYEGERFVVSKAAKDDRAAYDSADVDRLIDAICTQPLQGQNPPYPERFWIILIALFHGLRLGNIVELTKEDICQTDRGMWIFDLRRGKTKATVRPVAICDTLLLLGFLEWVEKLPRKKLFQDSARSFSAWYNRDEVNKKTGQHFRGFESRYVTTDKKKCLYSIRHHFAGNIFEVTEDFMITSDMLGHSTEQKVGARYIKATKAKALKEVTDKMRMDIDLDKLEARAQELFFK</sequence>
<accession>A0ABQ0MGP9</accession>
<keyword evidence="1" id="KW-0233">DNA recombination</keyword>
<evidence type="ECO:0000259" key="2">
    <source>
        <dbReference type="PROSITE" id="PS51898"/>
    </source>
</evidence>
<reference evidence="4" key="1">
    <citation type="submission" date="2017-05" db="EMBL/GenBank/DDBJ databases">
        <title>Draft genome sequence of Geobacter pelophilus, a iron(III)-reducing bacteria.</title>
        <authorList>
            <person name="Aoyagi T."/>
            <person name="Koike H."/>
            <person name="Morita T."/>
            <person name="Sato Y."/>
            <person name="Habe H."/>
            <person name="Hori T."/>
        </authorList>
    </citation>
    <scope>NUCLEOTIDE SEQUENCE [LARGE SCALE GENOMIC DNA]</scope>
    <source>
        <strain evidence="4">Drf2</strain>
    </source>
</reference>
<name>A0ABQ0MGP9_9BACT</name>
<dbReference type="Pfam" id="PF00589">
    <property type="entry name" value="Phage_integrase"/>
    <property type="match status" value="1"/>
</dbReference>
<gene>
    <name evidence="3" type="ORF">GPEL0_01r1059</name>
</gene>
<organism evidence="3 4">
    <name type="scientific">Geoanaerobacter pelophilus</name>
    <dbReference type="NCBI Taxonomy" id="60036"/>
    <lineage>
        <taxon>Bacteria</taxon>
        <taxon>Pseudomonadati</taxon>
        <taxon>Thermodesulfobacteriota</taxon>
        <taxon>Desulfuromonadia</taxon>
        <taxon>Geobacterales</taxon>
        <taxon>Geobacteraceae</taxon>
        <taxon>Geoanaerobacter</taxon>
    </lineage>
</organism>
<feature type="domain" description="Tyr recombinase" evidence="2">
    <location>
        <begin position="363"/>
        <end position="559"/>
    </location>
</feature>